<feature type="transmembrane region" description="Helical" evidence="1">
    <location>
        <begin position="49"/>
        <end position="67"/>
    </location>
</feature>
<sequence>MEYVMGLVTNKVLLSAVAAWFVAQGSKIILDVMKGTFTFKRLSGGGGMPSAHSATVVGLTTATAIVYGTDGFEFPMALFFAIIVMYDAVGVRLETGREAKALNRLRRRDLQEHKQPVMEQELEEKIGHTLPEIIAGVLVGIVVAIMICHFLP</sequence>
<keyword evidence="3" id="KW-1185">Reference proteome</keyword>
<dbReference type="RefSeq" id="WP_216469116.1">
    <property type="nucleotide sequence ID" value="NZ_JAHLQI010000001.1"/>
</dbReference>
<dbReference type="InterPro" id="IPR003832">
    <property type="entry name" value="DUF212"/>
</dbReference>
<accession>A0ABS6EPV4</accession>
<name>A0ABS6EPV4_9FIRM</name>
<dbReference type="PANTHER" id="PTHR31446:SF29">
    <property type="entry name" value="ACID PHOSPHATASE_VANADIUM-DEPENDENT HALOPEROXIDASE-RELATED PROTEIN"/>
    <property type="match status" value="1"/>
</dbReference>
<evidence type="ECO:0000313" key="2">
    <source>
        <dbReference type="EMBL" id="MBU5489523.1"/>
    </source>
</evidence>
<feature type="transmembrane region" description="Helical" evidence="1">
    <location>
        <begin position="133"/>
        <end position="151"/>
    </location>
</feature>
<comment type="caution">
    <text evidence="2">The sequence shown here is derived from an EMBL/GenBank/DDBJ whole genome shotgun (WGS) entry which is preliminary data.</text>
</comment>
<dbReference type="Proteomes" id="UP000783588">
    <property type="component" value="Unassembled WGS sequence"/>
</dbReference>
<keyword evidence="1" id="KW-0472">Membrane</keyword>
<dbReference type="EMBL" id="JAHLQI010000001">
    <property type="protein sequence ID" value="MBU5489523.1"/>
    <property type="molecule type" value="Genomic_DNA"/>
</dbReference>
<organism evidence="2 3">
    <name type="scientific">Butyricicoccus intestinisimiae</name>
    <dbReference type="NCBI Taxonomy" id="2841509"/>
    <lineage>
        <taxon>Bacteria</taxon>
        <taxon>Bacillati</taxon>
        <taxon>Bacillota</taxon>
        <taxon>Clostridia</taxon>
        <taxon>Eubacteriales</taxon>
        <taxon>Butyricicoccaceae</taxon>
        <taxon>Butyricicoccus</taxon>
    </lineage>
</organism>
<evidence type="ECO:0000313" key="3">
    <source>
        <dbReference type="Proteomes" id="UP000783588"/>
    </source>
</evidence>
<keyword evidence="1" id="KW-1133">Transmembrane helix</keyword>
<protein>
    <submittedName>
        <fullName evidence="2">Divergent PAP2 family protein</fullName>
    </submittedName>
</protein>
<dbReference type="PANTHER" id="PTHR31446">
    <property type="entry name" value="ACID PHOSPHATASE/VANADIUM-DEPENDENT HALOPEROXIDASE-RELATED PROTEIN"/>
    <property type="match status" value="1"/>
</dbReference>
<proteinExistence type="predicted"/>
<dbReference type="Pfam" id="PF02681">
    <property type="entry name" value="DUF212"/>
    <property type="match status" value="1"/>
</dbReference>
<evidence type="ECO:0000256" key="1">
    <source>
        <dbReference type="SAM" id="Phobius"/>
    </source>
</evidence>
<feature type="transmembrane region" description="Helical" evidence="1">
    <location>
        <begin position="74"/>
        <end position="93"/>
    </location>
</feature>
<reference evidence="2 3" key="1">
    <citation type="submission" date="2021-06" db="EMBL/GenBank/DDBJ databases">
        <authorList>
            <person name="Sun Q."/>
            <person name="Li D."/>
        </authorList>
    </citation>
    <scope>NUCLEOTIDE SEQUENCE [LARGE SCALE GENOMIC DNA]</scope>
    <source>
        <strain evidence="2 3">MSJd-7</strain>
    </source>
</reference>
<keyword evidence="1" id="KW-0812">Transmembrane</keyword>
<gene>
    <name evidence="2" type="ORF">KQI75_02575</name>
</gene>